<gene>
    <name evidence="2" type="ORF">CIK59_18305</name>
    <name evidence="1" type="ORF">CXR23_05815</name>
</gene>
<reference evidence="1 4" key="3">
    <citation type="submission" date="2019-01" db="EMBL/GenBank/DDBJ databases">
        <title>Comparative genomic analysis of Brevibacterium aurantiacum sheds light on its evolution and its adaptation to smear-ripened cheeses.</title>
        <authorList>
            <person name="Moineau S."/>
        </authorList>
    </citation>
    <scope>NUCLEOTIDE SEQUENCE [LARGE SCALE GENOMIC DNA]</scope>
    <source>
        <strain evidence="1 4">SMQ-1417</strain>
    </source>
</reference>
<dbReference type="GO" id="GO:0032259">
    <property type="term" value="P:methylation"/>
    <property type="evidence" value="ECO:0007669"/>
    <property type="project" value="UniProtKB-KW"/>
</dbReference>
<dbReference type="Proteomes" id="UP000217881">
    <property type="component" value="Unassembled WGS sequence"/>
</dbReference>
<dbReference type="EMBL" id="NRHA01000031">
    <property type="protein sequence ID" value="PCC52112.1"/>
    <property type="molecule type" value="Genomic_DNA"/>
</dbReference>
<keyword evidence="1" id="KW-0489">Methyltransferase</keyword>
<evidence type="ECO:0000313" key="3">
    <source>
        <dbReference type="Proteomes" id="UP000217881"/>
    </source>
</evidence>
<proteinExistence type="predicted"/>
<dbReference type="SUPFAM" id="SSF159894">
    <property type="entry name" value="YgaC/TfoX-N like"/>
    <property type="match status" value="1"/>
</dbReference>
<reference evidence="2 3" key="1">
    <citation type="journal article" date="2017" name="Elife">
        <title>Extensive horizontal gene transfer in cheese-associated bacteria.</title>
        <authorList>
            <person name="Bonham K.S."/>
            <person name="Wolfe B.E."/>
            <person name="Dutton R.J."/>
        </authorList>
    </citation>
    <scope>NUCLEOTIDE SEQUENCE [LARGE SCALE GENOMIC DNA]</scope>
    <source>
        <strain evidence="2 3">738_8</strain>
    </source>
</reference>
<organism evidence="2 3">
    <name type="scientific">Brevibacterium aurantiacum</name>
    <dbReference type="NCBI Taxonomy" id="273384"/>
    <lineage>
        <taxon>Bacteria</taxon>
        <taxon>Bacillati</taxon>
        <taxon>Actinomycetota</taxon>
        <taxon>Actinomycetes</taxon>
        <taxon>Micrococcales</taxon>
        <taxon>Brevibacteriaceae</taxon>
        <taxon>Brevibacterium</taxon>
    </lineage>
</organism>
<sequence>MAIDQDLAEQVRSLLRDEATSEKYMFGGLAFLIAGYMAVAVGDEGLLIRVAPDAEWITGDPRASNAMPGRAMRNWRSFSITADSTELVELVAHSVEQAKTLPPKK</sequence>
<evidence type="ECO:0000313" key="1">
    <source>
        <dbReference type="EMBL" id="AZT92721.1"/>
    </source>
</evidence>
<evidence type="ECO:0000313" key="2">
    <source>
        <dbReference type="EMBL" id="PCC52112.1"/>
    </source>
</evidence>
<protein>
    <submittedName>
        <fullName evidence="1">RNA methyltransferase</fullName>
    </submittedName>
</protein>
<dbReference type="GO" id="GO:0008168">
    <property type="term" value="F:methyltransferase activity"/>
    <property type="evidence" value="ECO:0007669"/>
    <property type="project" value="UniProtKB-KW"/>
</dbReference>
<accession>A0A2A3ZJF8</accession>
<dbReference type="RefSeq" id="WP_009882335.1">
    <property type="nucleotide sequence ID" value="NZ_AAGP01000007.1"/>
</dbReference>
<dbReference type="EMBL" id="CP025330">
    <property type="protein sequence ID" value="AZT92721.1"/>
    <property type="molecule type" value="Genomic_DNA"/>
</dbReference>
<dbReference type="AlphaFoldDB" id="A0A2A3ZJF8"/>
<dbReference type="Proteomes" id="UP000283000">
    <property type="component" value="Chromosome"/>
</dbReference>
<reference evidence="1 4" key="2">
    <citation type="submission" date="2017-12" db="EMBL/GenBank/DDBJ databases">
        <authorList>
            <person name="Levesque S."/>
        </authorList>
    </citation>
    <scope>NUCLEOTIDE SEQUENCE [LARGE SCALE GENOMIC DNA]</scope>
    <source>
        <strain evidence="1 4">SMQ-1417</strain>
    </source>
</reference>
<evidence type="ECO:0000313" key="4">
    <source>
        <dbReference type="Proteomes" id="UP000283000"/>
    </source>
</evidence>
<keyword evidence="1" id="KW-0808">Transferase</keyword>
<name>A0A2A3ZJF8_BREAU</name>